<comment type="caution">
    <text evidence="8">The sequence shown here is derived from an EMBL/GenBank/DDBJ whole genome shotgun (WGS) entry which is preliminary data.</text>
</comment>
<dbReference type="Gene3D" id="3.40.50.300">
    <property type="entry name" value="P-loop containing nucleotide triphosphate hydrolases"/>
    <property type="match status" value="1"/>
</dbReference>
<feature type="binding site" evidence="5">
    <location>
        <position position="139"/>
    </location>
    <ligand>
        <name>ATP</name>
        <dbReference type="ChEBI" id="CHEBI:30616"/>
    </ligand>
</feature>
<dbReference type="UniPathway" id="UPA00588">
    <property type="reaction ID" value="UER00649"/>
</dbReference>
<dbReference type="Pfam" id="PF00406">
    <property type="entry name" value="ADK"/>
    <property type="match status" value="1"/>
</dbReference>
<evidence type="ECO:0000256" key="3">
    <source>
        <dbReference type="ARBA" id="ARBA00022741"/>
    </source>
</evidence>
<evidence type="ECO:0000256" key="6">
    <source>
        <dbReference type="RuleBase" id="RU003330"/>
    </source>
</evidence>
<dbReference type="InterPro" id="IPR027417">
    <property type="entry name" value="P-loop_NTPase"/>
</dbReference>
<feature type="binding site" evidence="5">
    <location>
        <position position="183"/>
    </location>
    <ligand>
        <name>ATP</name>
        <dbReference type="ChEBI" id="CHEBI:30616"/>
    </ligand>
</feature>
<dbReference type="InterPro" id="IPR000850">
    <property type="entry name" value="Adenylat/UMP-CMP_kin"/>
</dbReference>
<comment type="pathway">
    <text evidence="5">Purine metabolism; AMP biosynthesis via salvage pathway; AMP from ADP: step 1/1.</text>
</comment>
<dbReference type="AlphaFoldDB" id="A0A1F4XS74"/>
<keyword evidence="5" id="KW-0963">Cytoplasm</keyword>
<gene>
    <name evidence="5" type="primary">adk</name>
    <name evidence="8" type="ORF">A3F55_01085</name>
</gene>
<comment type="similarity">
    <text evidence="5 6">Belongs to the adenylate kinase family.</text>
</comment>
<organism evidence="8 9">
    <name type="scientific">Candidatus Adlerbacteria bacterium RIFCSPHIGHO2_12_FULL_53_18</name>
    <dbReference type="NCBI Taxonomy" id="1797242"/>
    <lineage>
        <taxon>Bacteria</taxon>
        <taxon>Candidatus Adleribacteriota</taxon>
    </lineage>
</organism>
<feature type="binding site" evidence="5">
    <location>
        <begin position="67"/>
        <end position="69"/>
    </location>
    <ligand>
        <name>AMP</name>
        <dbReference type="ChEBI" id="CHEBI:456215"/>
    </ligand>
</feature>
<comment type="subcellular location">
    <subcellularLocation>
        <location evidence="5 7">Cytoplasm</location>
    </subcellularLocation>
</comment>
<evidence type="ECO:0000256" key="5">
    <source>
        <dbReference type="HAMAP-Rule" id="MF_00235"/>
    </source>
</evidence>
<comment type="subunit">
    <text evidence="5 7">Monomer.</text>
</comment>
<evidence type="ECO:0000256" key="1">
    <source>
        <dbReference type="ARBA" id="ARBA00022679"/>
    </source>
</evidence>
<keyword evidence="3 5" id="KW-0547">Nucleotide-binding</keyword>
<dbReference type="EMBL" id="MEWW01000014">
    <property type="protein sequence ID" value="OGC84552.1"/>
    <property type="molecule type" value="Genomic_DNA"/>
</dbReference>
<dbReference type="InterPro" id="IPR033690">
    <property type="entry name" value="Adenylat_kinase_CS"/>
</dbReference>
<dbReference type="EC" id="2.7.4.3" evidence="5 7"/>
<dbReference type="PROSITE" id="PS00113">
    <property type="entry name" value="ADENYLATE_KINASE"/>
    <property type="match status" value="1"/>
</dbReference>
<keyword evidence="5 7" id="KW-0067">ATP-binding</keyword>
<dbReference type="CDD" id="cd01428">
    <property type="entry name" value="ADK"/>
    <property type="match status" value="1"/>
</dbReference>
<comment type="function">
    <text evidence="5">Catalyzes the reversible transfer of the terminal phosphate group between ATP and AMP. Plays an important role in cellular energy homeostasis and in adenine nucleotide metabolism.</text>
</comment>
<dbReference type="GO" id="GO:0004017">
    <property type="term" value="F:AMP kinase activity"/>
    <property type="evidence" value="ECO:0007669"/>
    <property type="project" value="UniProtKB-UniRule"/>
</dbReference>
<dbReference type="SUPFAM" id="SSF52540">
    <property type="entry name" value="P-loop containing nucleoside triphosphate hydrolases"/>
    <property type="match status" value="1"/>
</dbReference>
<evidence type="ECO:0000313" key="9">
    <source>
        <dbReference type="Proteomes" id="UP000178091"/>
    </source>
</evidence>
<dbReference type="GO" id="GO:0005524">
    <property type="term" value="F:ATP binding"/>
    <property type="evidence" value="ECO:0007669"/>
    <property type="project" value="UniProtKB-UniRule"/>
</dbReference>
<proteinExistence type="inferred from homology"/>
<feature type="binding site" evidence="5">
    <location>
        <begin position="97"/>
        <end position="100"/>
    </location>
    <ligand>
        <name>AMP</name>
        <dbReference type="ChEBI" id="CHEBI:456215"/>
    </ligand>
</feature>
<dbReference type="GO" id="GO:0005737">
    <property type="term" value="C:cytoplasm"/>
    <property type="evidence" value="ECO:0007669"/>
    <property type="project" value="UniProtKB-SubCell"/>
</dbReference>
<keyword evidence="4 5" id="KW-0418">Kinase</keyword>
<reference evidence="8 9" key="1">
    <citation type="journal article" date="2016" name="Nat. Commun.">
        <title>Thousands of microbial genomes shed light on interconnected biogeochemical processes in an aquifer system.</title>
        <authorList>
            <person name="Anantharaman K."/>
            <person name="Brown C.T."/>
            <person name="Hug L.A."/>
            <person name="Sharon I."/>
            <person name="Castelle C.J."/>
            <person name="Probst A.J."/>
            <person name="Thomas B.C."/>
            <person name="Singh A."/>
            <person name="Wilkins M.J."/>
            <person name="Karaoz U."/>
            <person name="Brodie E.L."/>
            <person name="Williams K.H."/>
            <person name="Hubbard S.S."/>
            <person name="Banfield J.F."/>
        </authorList>
    </citation>
    <scope>NUCLEOTIDE SEQUENCE [LARGE SCALE GENOMIC DNA]</scope>
</reference>
<feature type="region of interest" description="NMP" evidence="5">
    <location>
        <begin position="40"/>
        <end position="69"/>
    </location>
</feature>
<feature type="binding site" evidence="5">
    <location>
        <position position="141"/>
    </location>
    <ligand>
        <name>AMP</name>
        <dbReference type="ChEBI" id="CHEBI:456215"/>
    </ligand>
</feature>
<sequence length="199" mass="22869">MDKQTLIFLGTQGSGKGTQIGLVKEYIAQHNGGREIVHFEMGKNLRELEKRADYAGKLSHEILAGGNLIPYAISCAVFTDFLIDNIKTGEEHLIIDGFPRTAEQVPTLDSVIEFFNRPSVTVVYLNISDEEAMKRLLPRKRYDDTDEGIRKRLAWSREQTIPNLKWFREHGTRYKVVEIFGERSIEEVQQEIRQKLGFV</sequence>
<dbReference type="Proteomes" id="UP000178091">
    <property type="component" value="Unassembled WGS sequence"/>
</dbReference>
<keyword evidence="1 5" id="KW-0808">Transferase</keyword>
<evidence type="ECO:0000256" key="2">
    <source>
        <dbReference type="ARBA" id="ARBA00022727"/>
    </source>
</evidence>
<evidence type="ECO:0000256" key="7">
    <source>
        <dbReference type="RuleBase" id="RU003331"/>
    </source>
</evidence>
<comment type="caution">
    <text evidence="5">Lacks conserved residue(s) required for the propagation of feature annotation.</text>
</comment>
<dbReference type="GO" id="GO:0044209">
    <property type="term" value="P:AMP salvage"/>
    <property type="evidence" value="ECO:0007669"/>
    <property type="project" value="UniProtKB-UniRule"/>
</dbReference>
<accession>A0A1F4XS74</accession>
<comment type="domain">
    <text evidence="5">Consists of three domains, a large central CORE domain and two small peripheral domains, NMPbind and LID, which undergo movements during catalysis. The LID domain closes over the site of phosphoryl transfer upon ATP binding. Assembling and dissambling the active center during each catalytic cycle provides an effective means to prevent ATP hydrolysis.</text>
</comment>
<name>A0A1F4XS74_9BACT</name>
<dbReference type="PANTHER" id="PTHR23359">
    <property type="entry name" value="NUCLEOTIDE KINASE"/>
    <property type="match status" value="1"/>
</dbReference>
<evidence type="ECO:0000256" key="4">
    <source>
        <dbReference type="ARBA" id="ARBA00022777"/>
    </source>
</evidence>
<protein>
    <recommendedName>
        <fullName evidence="5 7">Adenylate kinase</fullName>
        <shortName evidence="5">AK</shortName>
        <ecNumber evidence="5 7">2.7.4.3</ecNumber>
    </recommendedName>
    <alternativeName>
        <fullName evidence="5">ATP-AMP transphosphorylase</fullName>
    </alternativeName>
    <alternativeName>
        <fullName evidence="5">ATP:AMP phosphotransferase</fullName>
    </alternativeName>
    <alternativeName>
        <fullName evidence="5">Adenylate monophosphate kinase</fullName>
    </alternativeName>
</protein>
<comment type="catalytic activity">
    <reaction evidence="5 7">
        <text>AMP + ATP = 2 ADP</text>
        <dbReference type="Rhea" id="RHEA:12973"/>
        <dbReference type="ChEBI" id="CHEBI:30616"/>
        <dbReference type="ChEBI" id="CHEBI:456215"/>
        <dbReference type="ChEBI" id="CHEBI:456216"/>
        <dbReference type="EC" id="2.7.4.3"/>
    </reaction>
</comment>
<feature type="binding site" evidence="5">
    <location>
        <position position="104"/>
    </location>
    <ligand>
        <name>AMP</name>
        <dbReference type="ChEBI" id="CHEBI:456215"/>
    </ligand>
</feature>
<dbReference type="HAMAP" id="MF_00235">
    <property type="entry name" value="Adenylate_kinase_Adk"/>
    <property type="match status" value="1"/>
</dbReference>
<feature type="binding site" evidence="5">
    <location>
        <position position="152"/>
    </location>
    <ligand>
        <name>AMP</name>
        <dbReference type="ChEBI" id="CHEBI:456215"/>
    </ligand>
</feature>
<dbReference type="PRINTS" id="PR00094">
    <property type="entry name" value="ADENYLTKNASE"/>
</dbReference>
<feature type="binding site" evidence="5">
    <location>
        <begin position="13"/>
        <end position="18"/>
    </location>
    <ligand>
        <name>ATP</name>
        <dbReference type="ChEBI" id="CHEBI:30616"/>
    </ligand>
</feature>
<evidence type="ECO:0000313" key="8">
    <source>
        <dbReference type="EMBL" id="OGC84552.1"/>
    </source>
</evidence>
<keyword evidence="2 5" id="KW-0545">Nucleotide biosynthesis</keyword>
<feature type="binding site" evidence="5">
    <location>
        <position position="46"/>
    </location>
    <ligand>
        <name>AMP</name>
        <dbReference type="ChEBI" id="CHEBI:456215"/>
    </ligand>
</feature>